<reference evidence="5 6" key="1">
    <citation type="submission" date="2014-12" db="EMBL/GenBank/DDBJ databases">
        <title>16Stimator: statistical estimation of ribosomal gene copy numbers from draft genome assemblies.</title>
        <authorList>
            <person name="Perisin M.A."/>
            <person name="Vetter M."/>
            <person name="Gilbert J.A."/>
            <person name="Bergelson J."/>
        </authorList>
    </citation>
    <scope>NUCLEOTIDE SEQUENCE [LARGE SCALE GENOMIC DNA]</scope>
    <source>
        <strain evidence="5 6">MEDvA23</strain>
    </source>
</reference>
<dbReference type="InterPro" id="IPR011991">
    <property type="entry name" value="ArsR-like_HTH"/>
</dbReference>
<evidence type="ECO:0000313" key="6">
    <source>
        <dbReference type="Proteomes" id="UP000032067"/>
    </source>
</evidence>
<evidence type="ECO:0000259" key="4">
    <source>
        <dbReference type="PROSITE" id="PS50987"/>
    </source>
</evidence>
<dbReference type="AlphaFoldDB" id="A0A0D0L8F6"/>
<dbReference type="SMART" id="SM00418">
    <property type="entry name" value="HTH_ARSR"/>
    <property type="match status" value="1"/>
</dbReference>
<accession>A0A0D0L8F6</accession>
<keyword evidence="3" id="KW-0804">Transcription</keyword>
<dbReference type="GO" id="GO:0003677">
    <property type="term" value="F:DNA binding"/>
    <property type="evidence" value="ECO:0007669"/>
    <property type="project" value="UniProtKB-KW"/>
</dbReference>
<dbReference type="Proteomes" id="UP000032067">
    <property type="component" value="Unassembled WGS sequence"/>
</dbReference>
<evidence type="ECO:0000256" key="2">
    <source>
        <dbReference type="ARBA" id="ARBA00023125"/>
    </source>
</evidence>
<dbReference type="InterPro" id="IPR001845">
    <property type="entry name" value="HTH_ArsR_DNA-bd_dom"/>
</dbReference>
<feature type="domain" description="HTH arsR-type" evidence="4">
    <location>
        <begin position="1"/>
        <end position="105"/>
    </location>
</feature>
<keyword evidence="2" id="KW-0238">DNA-binding</keyword>
<evidence type="ECO:0000256" key="3">
    <source>
        <dbReference type="ARBA" id="ARBA00023163"/>
    </source>
</evidence>
<dbReference type="GO" id="GO:0003700">
    <property type="term" value="F:DNA-binding transcription factor activity"/>
    <property type="evidence" value="ECO:0007669"/>
    <property type="project" value="InterPro"/>
</dbReference>
<dbReference type="PANTHER" id="PTHR33154:SF33">
    <property type="entry name" value="TRANSCRIPTIONAL REPRESSOR SDPR"/>
    <property type="match status" value="1"/>
</dbReference>
<keyword evidence="1" id="KW-0805">Transcription regulation</keyword>
<dbReference type="PANTHER" id="PTHR33154">
    <property type="entry name" value="TRANSCRIPTIONAL REGULATOR, ARSR FAMILY"/>
    <property type="match status" value="1"/>
</dbReference>
<dbReference type="CDD" id="cd00090">
    <property type="entry name" value="HTH_ARSR"/>
    <property type="match status" value="1"/>
</dbReference>
<gene>
    <name evidence="5" type="ORF">RT97_30975</name>
</gene>
<name>A0A0D0L8F6_VARPD</name>
<sequence>MKEEQVPLIQILDVLANAQRMEILRKLKSPRSSFPPQDEGDPVLDGVCVSSIQAGQGLAFSTTSKYLADLARIGLVTVKRSGKWSYYKRNEKAITAAVARLKTEL</sequence>
<dbReference type="InterPro" id="IPR036388">
    <property type="entry name" value="WH-like_DNA-bd_sf"/>
</dbReference>
<evidence type="ECO:0000256" key="1">
    <source>
        <dbReference type="ARBA" id="ARBA00023015"/>
    </source>
</evidence>
<comment type="caution">
    <text evidence="5">The sequence shown here is derived from an EMBL/GenBank/DDBJ whole genome shotgun (WGS) entry which is preliminary data.</text>
</comment>
<dbReference type="InterPro" id="IPR036390">
    <property type="entry name" value="WH_DNA-bd_sf"/>
</dbReference>
<proteinExistence type="predicted"/>
<dbReference type="Gene3D" id="1.10.10.10">
    <property type="entry name" value="Winged helix-like DNA-binding domain superfamily/Winged helix DNA-binding domain"/>
    <property type="match status" value="1"/>
</dbReference>
<organism evidence="5 6">
    <name type="scientific">Variovorax paradoxus</name>
    <dbReference type="NCBI Taxonomy" id="34073"/>
    <lineage>
        <taxon>Bacteria</taxon>
        <taxon>Pseudomonadati</taxon>
        <taxon>Pseudomonadota</taxon>
        <taxon>Betaproteobacteria</taxon>
        <taxon>Burkholderiales</taxon>
        <taxon>Comamonadaceae</taxon>
        <taxon>Variovorax</taxon>
    </lineage>
</organism>
<dbReference type="InterPro" id="IPR051081">
    <property type="entry name" value="HTH_MetalResp_TranReg"/>
</dbReference>
<protein>
    <submittedName>
        <fullName evidence="5">ArsR family transcriptional regulator</fullName>
    </submittedName>
</protein>
<dbReference type="EMBL" id="JXQQ01000135">
    <property type="protein sequence ID" value="KIQ16291.1"/>
    <property type="molecule type" value="Genomic_DNA"/>
</dbReference>
<dbReference type="OrthoDB" id="9790747at2"/>
<evidence type="ECO:0000313" key="5">
    <source>
        <dbReference type="EMBL" id="KIQ16291.1"/>
    </source>
</evidence>
<dbReference type="RefSeq" id="WP_042582698.1">
    <property type="nucleotide sequence ID" value="NZ_JXQQ01000135.1"/>
</dbReference>
<dbReference type="SUPFAM" id="SSF46785">
    <property type="entry name" value="Winged helix' DNA-binding domain"/>
    <property type="match status" value="1"/>
</dbReference>
<dbReference type="PROSITE" id="PS50987">
    <property type="entry name" value="HTH_ARSR_2"/>
    <property type="match status" value="1"/>
</dbReference>